<organism evidence="7 8">
    <name type="scientific">Gillisia mitskevichiae</name>
    <dbReference type="NCBI Taxonomy" id="270921"/>
    <lineage>
        <taxon>Bacteria</taxon>
        <taxon>Pseudomonadati</taxon>
        <taxon>Bacteroidota</taxon>
        <taxon>Flavobacteriia</taxon>
        <taxon>Flavobacteriales</taxon>
        <taxon>Flavobacteriaceae</taxon>
        <taxon>Gillisia</taxon>
    </lineage>
</organism>
<feature type="signal peptide" evidence="5">
    <location>
        <begin position="1"/>
        <end position="23"/>
    </location>
</feature>
<keyword evidence="2" id="KW-0201">Cytochrome c-type biogenesis</keyword>
<dbReference type="InterPro" id="IPR050553">
    <property type="entry name" value="Thioredoxin_ResA/DsbE_sf"/>
</dbReference>
<feature type="domain" description="Thioredoxin" evidence="6">
    <location>
        <begin position="150"/>
        <end position="288"/>
    </location>
</feature>
<dbReference type="InterPro" id="IPR013766">
    <property type="entry name" value="Thioredoxin_domain"/>
</dbReference>
<dbReference type="GO" id="GO:0017004">
    <property type="term" value="P:cytochrome complex assembly"/>
    <property type="evidence" value="ECO:0007669"/>
    <property type="project" value="UniProtKB-KW"/>
</dbReference>
<dbReference type="CDD" id="cd02966">
    <property type="entry name" value="TlpA_like_family"/>
    <property type="match status" value="1"/>
</dbReference>
<dbReference type="InterPro" id="IPR036249">
    <property type="entry name" value="Thioredoxin-like_sf"/>
</dbReference>
<dbReference type="PROSITE" id="PS51257">
    <property type="entry name" value="PROKAR_LIPOPROTEIN"/>
    <property type="match status" value="1"/>
</dbReference>
<keyword evidence="4" id="KW-0676">Redox-active center</keyword>
<dbReference type="SUPFAM" id="SSF52833">
    <property type="entry name" value="Thioredoxin-like"/>
    <property type="match status" value="1"/>
</dbReference>
<dbReference type="Proteomes" id="UP000276282">
    <property type="component" value="Unassembled WGS sequence"/>
</dbReference>
<evidence type="ECO:0000256" key="2">
    <source>
        <dbReference type="ARBA" id="ARBA00022748"/>
    </source>
</evidence>
<comment type="subcellular location">
    <subcellularLocation>
        <location evidence="1">Cell envelope</location>
    </subcellularLocation>
</comment>
<reference evidence="7 8" key="1">
    <citation type="submission" date="2018-10" db="EMBL/GenBank/DDBJ databases">
        <title>Genomic Encyclopedia of Archaeal and Bacterial Type Strains, Phase II (KMG-II): from individual species to whole genera.</title>
        <authorList>
            <person name="Goeker M."/>
        </authorList>
    </citation>
    <scope>NUCLEOTIDE SEQUENCE [LARGE SCALE GENOMIC DNA]</scope>
    <source>
        <strain evidence="7 8">DSM 19839</strain>
    </source>
</reference>
<dbReference type="Pfam" id="PF00578">
    <property type="entry name" value="AhpC-TSA"/>
    <property type="match status" value="1"/>
</dbReference>
<evidence type="ECO:0000256" key="3">
    <source>
        <dbReference type="ARBA" id="ARBA00023157"/>
    </source>
</evidence>
<feature type="chain" id="PRO_5019827079" evidence="5">
    <location>
        <begin position="24"/>
        <end position="295"/>
    </location>
</feature>
<dbReference type="GO" id="GO:0030313">
    <property type="term" value="C:cell envelope"/>
    <property type="evidence" value="ECO:0007669"/>
    <property type="project" value="UniProtKB-SubCell"/>
</dbReference>
<dbReference type="InterPro" id="IPR000866">
    <property type="entry name" value="AhpC/TSA"/>
</dbReference>
<evidence type="ECO:0000256" key="4">
    <source>
        <dbReference type="ARBA" id="ARBA00023284"/>
    </source>
</evidence>
<keyword evidence="5" id="KW-0732">Signal</keyword>
<dbReference type="PANTHER" id="PTHR42852">
    <property type="entry name" value="THIOL:DISULFIDE INTERCHANGE PROTEIN DSBE"/>
    <property type="match status" value="1"/>
</dbReference>
<dbReference type="OrthoDB" id="1069091at2"/>
<keyword evidence="8" id="KW-1185">Reference proteome</keyword>
<dbReference type="AlphaFoldDB" id="A0A495NY06"/>
<dbReference type="PANTHER" id="PTHR42852:SF6">
    <property type="entry name" value="THIOL:DISULFIDE INTERCHANGE PROTEIN DSBE"/>
    <property type="match status" value="1"/>
</dbReference>
<evidence type="ECO:0000256" key="5">
    <source>
        <dbReference type="SAM" id="SignalP"/>
    </source>
</evidence>
<dbReference type="Gene3D" id="3.40.30.10">
    <property type="entry name" value="Glutaredoxin"/>
    <property type="match status" value="1"/>
</dbReference>
<dbReference type="PROSITE" id="PS51352">
    <property type="entry name" value="THIOREDOXIN_2"/>
    <property type="match status" value="1"/>
</dbReference>
<evidence type="ECO:0000259" key="6">
    <source>
        <dbReference type="PROSITE" id="PS51352"/>
    </source>
</evidence>
<name>A0A495NY06_9FLAO</name>
<keyword evidence="3" id="KW-1015">Disulfide bond</keyword>
<accession>A0A495NY06</accession>
<evidence type="ECO:0000313" key="8">
    <source>
        <dbReference type="Proteomes" id="UP000276282"/>
    </source>
</evidence>
<dbReference type="EMBL" id="RBLG01000006">
    <property type="protein sequence ID" value="RKS42746.1"/>
    <property type="molecule type" value="Genomic_DNA"/>
</dbReference>
<dbReference type="RefSeq" id="WP_121346821.1">
    <property type="nucleotide sequence ID" value="NZ_RBLG01000006.1"/>
</dbReference>
<sequence>MIRKQIFLLLILTLIFVSCKEQSNTQEDPKDKLTISNEKIDRKKLDEKLVETNKTWDSLSNQMRSKELNKFQEDSLQRLFNDNKKQQETIFKDFILKNPNSLVSIETLNGFKFSWGKDITKKLFKSLSPAIKSSDKGEIVQEYIKYYRNPEISDKYSDFILPNSKGDTIRISNNLNDYTLLEFWASWCSGCRKEHPELIKVFEKYKDRNFTVISISSDTNDENWLNAIEKDNLPWINLRDPNGRESIVQYQYGIHVIPTNFLIGPNKEIIAKNIEPKELDKLLKEELSETAHNIG</sequence>
<gene>
    <name evidence="7" type="ORF">BC962_3033</name>
</gene>
<comment type="caution">
    <text evidence="7">The sequence shown here is derived from an EMBL/GenBank/DDBJ whole genome shotgun (WGS) entry which is preliminary data.</text>
</comment>
<protein>
    <submittedName>
        <fullName evidence="7">Peroxiredoxin</fullName>
    </submittedName>
</protein>
<evidence type="ECO:0000313" key="7">
    <source>
        <dbReference type="EMBL" id="RKS42746.1"/>
    </source>
</evidence>
<proteinExistence type="predicted"/>
<evidence type="ECO:0000256" key="1">
    <source>
        <dbReference type="ARBA" id="ARBA00004196"/>
    </source>
</evidence>